<dbReference type="Proteomes" id="UP001281761">
    <property type="component" value="Unassembled WGS sequence"/>
</dbReference>
<organism evidence="9 10">
    <name type="scientific">Blattamonas nauphoetae</name>
    <dbReference type="NCBI Taxonomy" id="2049346"/>
    <lineage>
        <taxon>Eukaryota</taxon>
        <taxon>Metamonada</taxon>
        <taxon>Preaxostyla</taxon>
        <taxon>Oxymonadida</taxon>
        <taxon>Blattamonas</taxon>
    </lineage>
</organism>
<evidence type="ECO:0000256" key="5">
    <source>
        <dbReference type="ARBA" id="ARBA00023273"/>
    </source>
</evidence>
<dbReference type="SUPFAM" id="SSF49562">
    <property type="entry name" value="C2 domain (Calcium/lipid-binding domain, CaLB)"/>
    <property type="match status" value="1"/>
</dbReference>
<feature type="coiled-coil region" evidence="6">
    <location>
        <begin position="392"/>
        <end position="440"/>
    </location>
</feature>
<name>A0ABQ9YLM1_9EUKA</name>
<feature type="coiled-coil region" evidence="6">
    <location>
        <begin position="211"/>
        <end position="358"/>
    </location>
</feature>
<comment type="similarity">
    <text evidence="2">Belongs to the RPGRIP1 family.</text>
</comment>
<reference evidence="9 10" key="1">
    <citation type="journal article" date="2022" name="bioRxiv">
        <title>Genomics of Preaxostyla Flagellates Illuminates Evolutionary Transitions and the Path Towards Mitochondrial Loss.</title>
        <authorList>
            <person name="Novak L.V.F."/>
            <person name="Treitli S.C."/>
            <person name="Pyrih J."/>
            <person name="Halakuc P."/>
            <person name="Pipaliya S.V."/>
            <person name="Vacek V."/>
            <person name="Brzon O."/>
            <person name="Soukal P."/>
            <person name="Eme L."/>
            <person name="Dacks J.B."/>
            <person name="Karnkowska A."/>
            <person name="Elias M."/>
            <person name="Hampl V."/>
        </authorList>
    </citation>
    <scope>NUCLEOTIDE SEQUENCE [LARGE SCALE GENOMIC DNA]</scope>
    <source>
        <strain evidence="9">NAU3</strain>
        <tissue evidence="9">Gut</tissue>
    </source>
</reference>
<dbReference type="InterPro" id="IPR021656">
    <property type="entry name" value="C2-C2_1"/>
</dbReference>
<evidence type="ECO:0000259" key="8">
    <source>
        <dbReference type="Pfam" id="PF11618"/>
    </source>
</evidence>
<dbReference type="InterPro" id="IPR035892">
    <property type="entry name" value="C2_domain_sf"/>
</dbReference>
<evidence type="ECO:0000256" key="3">
    <source>
        <dbReference type="ARBA" id="ARBA00023054"/>
    </source>
</evidence>
<dbReference type="Pfam" id="PF11618">
    <property type="entry name" value="C2-C2_1"/>
    <property type="match status" value="1"/>
</dbReference>
<evidence type="ECO:0000256" key="7">
    <source>
        <dbReference type="SAM" id="MobiDB-lite"/>
    </source>
</evidence>
<keyword evidence="4" id="KW-0969">Cilium</keyword>
<keyword evidence="5" id="KW-0966">Cell projection</keyword>
<dbReference type="PANTHER" id="PTHR14240">
    <property type="entry name" value="RETINITIS PIGMENTOSA GTPASE REGULATOR-INTERACTING PROTEIN"/>
    <property type="match status" value="1"/>
</dbReference>
<comment type="subcellular location">
    <subcellularLocation>
        <location evidence="1">Cell projection</location>
        <location evidence="1">Cilium</location>
    </subcellularLocation>
</comment>
<evidence type="ECO:0000313" key="10">
    <source>
        <dbReference type="Proteomes" id="UP001281761"/>
    </source>
</evidence>
<evidence type="ECO:0000313" key="9">
    <source>
        <dbReference type="EMBL" id="KAK2964550.1"/>
    </source>
</evidence>
<evidence type="ECO:0000256" key="1">
    <source>
        <dbReference type="ARBA" id="ARBA00004138"/>
    </source>
</evidence>
<keyword evidence="3 6" id="KW-0175">Coiled coil</keyword>
<feature type="compositionally biased region" description="Acidic residues" evidence="7">
    <location>
        <begin position="712"/>
        <end position="722"/>
    </location>
</feature>
<dbReference type="PANTHER" id="PTHR14240:SF1">
    <property type="entry name" value="PROTEIN FANTOM-RELATED"/>
    <property type="match status" value="1"/>
</dbReference>
<accession>A0ABQ9YLM1</accession>
<sequence length="722" mass="83432">MTRPLNRGSRTSTPDVDPLDYQDKMHQMENQAKHILSLEQKNLQQSTLISRMRDYFAKLHKETGGKPQTSEERYLFDQLVGKLDNDIDTTQREAERLERQECILFQFISSLEPIASKRQAQRKRVLLEKKDKQDALDRENAQLRAQIASGQPFMGATGQNFPPQDFHTPQQSPVENEELNAILLAELEKVETLNQSYVSLLAEHQVISENYNALLHENTQNRNTISELQNQIVEQSHVIEDLRNQLRDLKKQLSQNNLELDNLRKQLADKDDELRRAKDMYSTLIDQQRSGEDDAISQLNKQLIAKDEELTKLRSEKSSLVAQNLSDQQWISELENELQTIKEELARLQRLIRQWGLESVAPEDENLIKEAIQFAPLWKSRRKDDTERMTMLLDLMEELDELNGRLKKLEEEKRDSIRKLQEKEKENVSLREELKQLRERKGDSALLNEINVLKQENEFLSYRLADHSFFEAGTTLEETILKSDENVLCLFVEEATLEKTHFTQHSSTFCFVDFFEYDSVCTPVMKGLNPKYALAARYKLLSTKFFVHDILCHRGKIELYSQEDFRGTPIGVALFSLGRFATNFDDLEMTIPINDPKSNSKVGSVRIRAQLLLPLHRTTQNIDTLVQEAKSVRCKLCKDQPSFDEESDPDSSSSSHSEKVESTTYSTKKTQKSRKSTPRRDEYSGSRPSSTLRSEYQGHEAQGPQESPADSSNEDDEDSYGF</sequence>
<proteinExistence type="inferred from homology"/>
<protein>
    <submittedName>
        <fullName evidence="9">First C2 domain of RPGR-interacting protein 1</fullName>
    </submittedName>
</protein>
<feature type="region of interest" description="Disordered" evidence="7">
    <location>
        <begin position="640"/>
        <end position="722"/>
    </location>
</feature>
<comment type="caution">
    <text evidence="9">The sequence shown here is derived from an EMBL/GenBank/DDBJ whole genome shotgun (WGS) entry which is preliminary data.</text>
</comment>
<dbReference type="Gene3D" id="2.60.40.150">
    <property type="entry name" value="C2 domain"/>
    <property type="match status" value="1"/>
</dbReference>
<gene>
    <name evidence="9" type="ORF">BLNAU_466</name>
</gene>
<dbReference type="EMBL" id="JARBJD010000002">
    <property type="protein sequence ID" value="KAK2964550.1"/>
    <property type="molecule type" value="Genomic_DNA"/>
</dbReference>
<evidence type="ECO:0000256" key="2">
    <source>
        <dbReference type="ARBA" id="ARBA00006042"/>
    </source>
</evidence>
<feature type="region of interest" description="Disordered" evidence="7">
    <location>
        <begin position="1"/>
        <end position="20"/>
    </location>
</feature>
<keyword evidence="10" id="KW-1185">Reference proteome</keyword>
<evidence type="ECO:0000256" key="6">
    <source>
        <dbReference type="SAM" id="Coils"/>
    </source>
</evidence>
<feature type="domain" description="RPGR-interacting protein 1 first C2" evidence="8">
    <location>
        <begin position="481"/>
        <end position="612"/>
    </location>
</feature>
<dbReference type="InterPro" id="IPR031139">
    <property type="entry name" value="RPGRIP1_fam"/>
</dbReference>
<evidence type="ECO:0000256" key="4">
    <source>
        <dbReference type="ARBA" id="ARBA00023069"/>
    </source>
</evidence>